<protein>
    <recommendedName>
        <fullName evidence="4">Prenyltransferase</fullName>
    </recommendedName>
</protein>
<dbReference type="SUPFAM" id="SSF48208">
    <property type="entry name" value="Six-hairpin glycosidases"/>
    <property type="match status" value="1"/>
</dbReference>
<name>A0A937URA7_9ACTN</name>
<dbReference type="InterPro" id="IPR012341">
    <property type="entry name" value="6hp_glycosidase-like_sf"/>
</dbReference>
<dbReference type="InterPro" id="IPR008928">
    <property type="entry name" value="6-hairpin_glycosidase_sf"/>
</dbReference>
<accession>A0A937URA7</accession>
<reference evidence="2" key="1">
    <citation type="submission" date="2020-12" db="EMBL/GenBank/DDBJ databases">
        <title>Genomic characterization of non-nitrogen-fixing Frankia strains.</title>
        <authorList>
            <person name="Carlos-Shanley C."/>
            <person name="Guerra T."/>
            <person name="Hahn D."/>
        </authorList>
    </citation>
    <scope>NUCLEOTIDE SEQUENCE</scope>
    <source>
        <strain evidence="2">CN6</strain>
    </source>
</reference>
<keyword evidence="3" id="KW-1185">Reference proteome</keyword>
<evidence type="ECO:0000313" key="3">
    <source>
        <dbReference type="Proteomes" id="UP000604475"/>
    </source>
</evidence>
<sequence length="443" mass="48398">MESAEESEPQLVRPDGLMAPDRSETTGRPGWPDQIKLPDRPARPEPAWHTPLLTRAEIEATADSIVAMQEPDGAIPWFPGGHTDAWDHLECAMALELGGREDAAQRAWEWLVRNQRPDGSWATSYIGGGVKEDFADSNQCAYVATAVWHRWRRTGDRAFVSRMWPVVRAALDFVVDLQAPSGQIWWARSADGQEYPAALVTGCASTLHSLRCGLGLAALVGESQPGWELAIGAVAHALRTHPEYFLVKDRWSMDWYYPVIGGALRGEEGLAHLRTRWDDFVVDGLGIRCVDDQPWATGAETCELAIAMHLVGETAAARTLVNDMQHLRHHDGAYWTGWQFETGCHWPVERSTWTAAAVILAVDVLAGGVSEAVFRGDDLPEPLTILEPAGNASGLPAGAIPGDRVAPRPRDPDQLELGCDCEPAPLLAAWARGPLADRLSNAL</sequence>
<evidence type="ECO:0000256" key="1">
    <source>
        <dbReference type="SAM" id="MobiDB-lite"/>
    </source>
</evidence>
<gene>
    <name evidence="2" type="ORF">I7412_28105</name>
</gene>
<dbReference type="EMBL" id="JAEACQ010000257">
    <property type="protein sequence ID" value="MBL7630958.1"/>
    <property type="molecule type" value="Genomic_DNA"/>
</dbReference>
<proteinExistence type="predicted"/>
<dbReference type="GO" id="GO:0005975">
    <property type="term" value="P:carbohydrate metabolic process"/>
    <property type="evidence" value="ECO:0007669"/>
    <property type="project" value="InterPro"/>
</dbReference>
<organism evidence="2 3">
    <name type="scientific">Frankia nepalensis</name>
    <dbReference type="NCBI Taxonomy" id="1836974"/>
    <lineage>
        <taxon>Bacteria</taxon>
        <taxon>Bacillati</taxon>
        <taxon>Actinomycetota</taxon>
        <taxon>Actinomycetes</taxon>
        <taxon>Frankiales</taxon>
        <taxon>Frankiaceae</taxon>
        <taxon>Frankia</taxon>
    </lineage>
</organism>
<evidence type="ECO:0000313" key="2">
    <source>
        <dbReference type="EMBL" id="MBL7630958.1"/>
    </source>
</evidence>
<dbReference type="Proteomes" id="UP000604475">
    <property type="component" value="Unassembled WGS sequence"/>
</dbReference>
<comment type="caution">
    <text evidence="2">The sequence shown here is derived from an EMBL/GenBank/DDBJ whole genome shotgun (WGS) entry which is preliminary data.</text>
</comment>
<feature type="region of interest" description="Disordered" evidence="1">
    <location>
        <begin position="1"/>
        <end position="46"/>
    </location>
</feature>
<evidence type="ECO:0008006" key="4">
    <source>
        <dbReference type="Google" id="ProtNLM"/>
    </source>
</evidence>
<dbReference type="Gene3D" id="1.50.10.10">
    <property type="match status" value="1"/>
</dbReference>
<dbReference type="AlphaFoldDB" id="A0A937URA7"/>